<keyword evidence="12" id="KW-0460">Magnesium</keyword>
<dbReference type="STRING" id="1232683.ADIMK_1958"/>
<evidence type="ECO:0000256" key="6">
    <source>
        <dbReference type="ARBA" id="ARBA00013025"/>
    </source>
</evidence>
<dbReference type="Pfam" id="PF08245">
    <property type="entry name" value="Mur_ligase_M"/>
    <property type="match status" value="1"/>
</dbReference>
<keyword evidence="10 21" id="KW-0547">Nucleotide-binding</keyword>
<evidence type="ECO:0000256" key="19">
    <source>
        <dbReference type="ARBA" id="ARBA00049035"/>
    </source>
</evidence>
<dbReference type="PATRIC" id="fig|1232683.4.peg.1921"/>
<comment type="function">
    <text evidence="1">Functions in two distinct reactions of the de novo folate biosynthetic pathway. Catalyzes the addition of a glutamate residue to dihydropteroate (7,8-dihydropteroate or H2Pte) to form dihydrofolate (7,8-dihydrofolate monoglutamate or H2Pte-Glu). Also catalyzes successive additions of L-glutamate to tetrahydrofolate or 10-formyltetrahydrofolate or 5,10-methylenetetrahydrofolate, leading to folylpolyglutamate derivatives.</text>
</comment>
<keyword evidence="25" id="KW-1185">Reference proteome</keyword>
<accession>A0A081FZ76</accession>
<dbReference type="InterPro" id="IPR036565">
    <property type="entry name" value="Mur-like_cat_sf"/>
</dbReference>
<dbReference type="PANTHER" id="PTHR11136">
    <property type="entry name" value="FOLYLPOLYGLUTAMATE SYNTHASE-RELATED"/>
    <property type="match status" value="1"/>
</dbReference>
<dbReference type="EC" id="6.3.2.17" evidence="6"/>
<evidence type="ECO:0000256" key="20">
    <source>
        <dbReference type="ARBA" id="ARBA00049161"/>
    </source>
</evidence>
<evidence type="ECO:0000256" key="2">
    <source>
        <dbReference type="ARBA" id="ARBA00004799"/>
    </source>
</evidence>
<organism evidence="24 25">
    <name type="scientific">Marinobacterium lacunae</name>
    <dbReference type="NCBI Taxonomy" id="1232683"/>
    <lineage>
        <taxon>Bacteria</taxon>
        <taxon>Pseudomonadati</taxon>
        <taxon>Pseudomonadota</taxon>
        <taxon>Gammaproteobacteria</taxon>
        <taxon>Oceanospirillales</taxon>
        <taxon>Oceanospirillaceae</taxon>
        <taxon>Marinobacterium</taxon>
    </lineage>
</organism>
<dbReference type="SUPFAM" id="SSF53623">
    <property type="entry name" value="MurD-like peptide ligases, catalytic domain"/>
    <property type="match status" value="1"/>
</dbReference>
<dbReference type="EC" id="6.3.2.12" evidence="5"/>
<evidence type="ECO:0000256" key="8">
    <source>
        <dbReference type="ARBA" id="ARBA00022598"/>
    </source>
</evidence>
<dbReference type="NCBIfam" id="TIGR01499">
    <property type="entry name" value="folC"/>
    <property type="match status" value="1"/>
</dbReference>
<dbReference type="NCBIfam" id="NF008101">
    <property type="entry name" value="PRK10846.1"/>
    <property type="match status" value="1"/>
</dbReference>
<dbReference type="GO" id="GO:0005524">
    <property type="term" value="F:ATP binding"/>
    <property type="evidence" value="ECO:0007669"/>
    <property type="project" value="UniProtKB-KW"/>
</dbReference>
<dbReference type="PIRSF" id="PIRSF001563">
    <property type="entry name" value="Folylpolyglu_synth"/>
    <property type="match status" value="1"/>
</dbReference>
<dbReference type="GO" id="GO:0046656">
    <property type="term" value="P:folic acid biosynthetic process"/>
    <property type="evidence" value="ECO:0007669"/>
    <property type="project" value="UniProtKB-KW"/>
</dbReference>
<dbReference type="Gene3D" id="3.40.1190.10">
    <property type="entry name" value="Mur-like, catalytic domain"/>
    <property type="match status" value="1"/>
</dbReference>
<comment type="catalytic activity">
    <reaction evidence="17">
        <text>(6S)-5,6,7,8-tetrahydrofolyl-(gamma-L-Glu)(n) + L-glutamate + ATP = (6S)-5,6,7,8-tetrahydrofolyl-(gamma-L-Glu)(n+1) + ADP + phosphate + H(+)</text>
        <dbReference type="Rhea" id="RHEA:10580"/>
        <dbReference type="Rhea" id="RHEA-COMP:14738"/>
        <dbReference type="Rhea" id="RHEA-COMP:14740"/>
        <dbReference type="ChEBI" id="CHEBI:15378"/>
        <dbReference type="ChEBI" id="CHEBI:29985"/>
        <dbReference type="ChEBI" id="CHEBI:30616"/>
        <dbReference type="ChEBI" id="CHEBI:43474"/>
        <dbReference type="ChEBI" id="CHEBI:141005"/>
        <dbReference type="ChEBI" id="CHEBI:456216"/>
        <dbReference type="EC" id="6.3.2.17"/>
    </reaction>
</comment>
<dbReference type="InterPro" id="IPR018109">
    <property type="entry name" value="Folylpolyglutamate_synth_CS"/>
</dbReference>
<dbReference type="Pfam" id="PF02875">
    <property type="entry name" value="Mur_ligase_C"/>
    <property type="match status" value="1"/>
</dbReference>
<comment type="catalytic activity">
    <reaction evidence="18">
        <text>10-formyltetrahydrofolyl-(gamma-L-Glu)(n) + L-glutamate + ATP = 10-formyltetrahydrofolyl-(gamma-L-Glu)(n+1) + ADP + phosphate + H(+)</text>
        <dbReference type="Rhea" id="RHEA:51904"/>
        <dbReference type="Rhea" id="RHEA-COMP:13088"/>
        <dbReference type="Rhea" id="RHEA-COMP:14300"/>
        <dbReference type="ChEBI" id="CHEBI:15378"/>
        <dbReference type="ChEBI" id="CHEBI:29985"/>
        <dbReference type="ChEBI" id="CHEBI:30616"/>
        <dbReference type="ChEBI" id="CHEBI:43474"/>
        <dbReference type="ChEBI" id="CHEBI:134413"/>
        <dbReference type="ChEBI" id="CHEBI:456216"/>
        <dbReference type="EC" id="6.3.2.17"/>
    </reaction>
</comment>
<feature type="domain" description="Mur ligase C-terminal" evidence="22">
    <location>
        <begin position="289"/>
        <end position="411"/>
    </location>
</feature>
<protein>
    <recommendedName>
        <fullName evidence="7">Dihydrofolate synthase/folylpolyglutamate synthase</fullName>
        <ecNumber evidence="5">6.3.2.12</ecNumber>
        <ecNumber evidence="6">6.3.2.17</ecNumber>
    </recommendedName>
    <alternativeName>
        <fullName evidence="16">Folylpoly-gamma-glutamate synthetase-dihydrofolate synthetase</fullName>
    </alternativeName>
    <alternativeName>
        <fullName evidence="14">Folylpolyglutamate synthetase</fullName>
    </alternativeName>
    <alternativeName>
        <fullName evidence="15">Tetrahydrofolylpolyglutamate synthase</fullName>
    </alternativeName>
</protein>
<evidence type="ECO:0000256" key="10">
    <source>
        <dbReference type="ARBA" id="ARBA00022741"/>
    </source>
</evidence>
<dbReference type="AlphaFoldDB" id="A0A081FZ76"/>
<dbReference type="GO" id="GO:0046872">
    <property type="term" value="F:metal ion binding"/>
    <property type="evidence" value="ECO:0007669"/>
    <property type="project" value="UniProtKB-KW"/>
</dbReference>
<dbReference type="GO" id="GO:0004326">
    <property type="term" value="F:tetrahydrofolylpolyglutamate synthase activity"/>
    <property type="evidence" value="ECO:0007669"/>
    <property type="project" value="UniProtKB-EC"/>
</dbReference>
<evidence type="ECO:0000256" key="11">
    <source>
        <dbReference type="ARBA" id="ARBA00022840"/>
    </source>
</evidence>
<evidence type="ECO:0000256" key="13">
    <source>
        <dbReference type="ARBA" id="ARBA00022909"/>
    </source>
</evidence>
<evidence type="ECO:0000256" key="3">
    <source>
        <dbReference type="ARBA" id="ARBA00005150"/>
    </source>
</evidence>
<gene>
    <name evidence="24" type="ORF">ADIMK_1958</name>
</gene>
<dbReference type="RefSeq" id="WP_036187086.1">
    <property type="nucleotide sequence ID" value="NZ_JMQN01000028.1"/>
</dbReference>
<dbReference type="UniPathway" id="UPA00077">
    <property type="reaction ID" value="UER00157"/>
</dbReference>
<evidence type="ECO:0000256" key="17">
    <source>
        <dbReference type="ARBA" id="ARBA00047493"/>
    </source>
</evidence>
<evidence type="ECO:0000256" key="21">
    <source>
        <dbReference type="PIRNR" id="PIRNR001563"/>
    </source>
</evidence>
<comment type="similarity">
    <text evidence="4 21">Belongs to the folylpolyglutamate synthase family.</text>
</comment>
<comment type="catalytic activity">
    <reaction evidence="20">
        <text>7,8-dihydropteroate + L-glutamate + ATP = 7,8-dihydrofolate + ADP + phosphate + H(+)</text>
        <dbReference type="Rhea" id="RHEA:23584"/>
        <dbReference type="ChEBI" id="CHEBI:15378"/>
        <dbReference type="ChEBI" id="CHEBI:17839"/>
        <dbReference type="ChEBI" id="CHEBI:29985"/>
        <dbReference type="ChEBI" id="CHEBI:30616"/>
        <dbReference type="ChEBI" id="CHEBI:43474"/>
        <dbReference type="ChEBI" id="CHEBI:57451"/>
        <dbReference type="ChEBI" id="CHEBI:456216"/>
        <dbReference type="EC" id="6.3.2.12"/>
    </reaction>
</comment>
<comment type="caution">
    <text evidence="24">The sequence shown here is derived from an EMBL/GenBank/DDBJ whole genome shotgun (WGS) entry which is preliminary data.</text>
</comment>
<dbReference type="PANTHER" id="PTHR11136:SF0">
    <property type="entry name" value="DIHYDROFOLATE SYNTHETASE-RELATED"/>
    <property type="match status" value="1"/>
</dbReference>
<dbReference type="InterPro" id="IPR036615">
    <property type="entry name" value="Mur_ligase_C_dom_sf"/>
</dbReference>
<evidence type="ECO:0000256" key="7">
    <source>
        <dbReference type="ARBA" id="ARBA00019357"/>
    </source>
</evidence>
<dbReference type="InterPro" id="IPR013221">
    <property type="entry name" value="Mur_ligase_cen"/>
</dbReference>
<comment type="pathway">
    <text evidence="3">Cofactor biosynthesis; tetrahydrofolylpolyglutamate biosynthesis.</text>
</comment>
<dbReference type="InterPro" id="IPR004101">
    <property type="entry name" value="Mur_ligase_C"/>
</dbReference>
<keyword evidence="13" id="KW-0289">Folate biosynthesis</keyword>
<dbReference type="GO" id="GO:0005737">
    <property type="term" value="C:cytoplasm"/>
    <property type="evidence" value="ECO:0007669"/>
    <property type="project" value="TreeGrafter"/>
</dbReference>
<dbReference type="PROSITE" id="PS01011">
    <property type="entry name" value="FOLYLPOLYGLU_SYNT_1"/>
    <property type="match status" value="1"/>
</dbReference>
<evidence type="ECO:0000313" key="24">
    <source>
        <dbReference type="EMBL" id="KEA63831.1"/>
    </source>
</evidence>
<feature type="domain" description="Mur ligase central" evidence="23">
    <location>
        <begin position="50"/>
        <end position="189"/>
    </location>
</feature>
<keyword evidence="8 21" id="KW-0436">Ligase</keyword>
<evidence type="ECO:0000313" key="25">
    <source>
        <dbReference type="Proteomes" id="UP000028252"/>
    </source>
</evidence>
<dbReference type="Proteomes" id="UP000028252">
    <property type="component" value="Unassembled WGS sequence"/>
</dbReference>
<evidence type="ECO:0000256" key="5">
    <source>
        <dbReference type="ARBA" id="ARBA00013023"/>
    </source>
</evidence>
<dbReference type="InterPro" id="IPR001645">
    <property type="entry name" value="Folylpolyglutamate_synth"/>
</dbReference>
<evidence type="ECO:0000256" key="18">
    <source>
        <dbReference type="ARBA" id="ARBA00047808"/>
    </source>
</evidence>
<evidence type="ECO:0000256" key="4">
    <source>
        <dbReference type="ARBA" id="ARBA00008276"/>
    </source>
</evidence>
<evidence type="ECO:0000256" key="9">
    <source>
        <dbReference type="ARBA" id="ARBA00022723"/>
    </source>
</evidence>
<dbReference type="Gene3D" id="3.90.190.20">
    <property type="entry name" value="Mur ligase, C-terminal domain"/>
    <property type="match status" value="1"/>
</dbReference>
<dbReference type="GO" id="GO:0008841">
    <property type="term" value="F:dihydrofolate synthase activity"/>
    <property type="evidence" value="ECO:0007669"/>
    <property type="project" value="UniProtKB-EC"/>
</dbReference>
<dbReference type="SUPFAM" id="SSF53244">
    <property type="entry name" value="MurD-like peptide ligases, peptide-binding domain"/>
    <property type="match status" value="1"/>
</dbReference>
<evidence type="ECO:0000259" key="22">
    <source>
        <dbReference type="Pfam" id="PF02875"/>
    </source>
</evidence>
<dbReference type="EMBL" id="JMQN01000028">
    <property type="protein sequence ID" value="KEA63831.1"/>
    <property type="molecule type" value="Genomic_DNA"/>
</dbReference>
<evidence type="ECO:0000256" key="14">
    <source>
        <dbReference type="ARBA" id="ARBA00030048"/>
    </source>
</evidence>
<keyword evidence="11 21" id="KW-0067">ATP-binding</keyword>
<comment type="pathway">
    <text evidence="2">Cofactor biosynthesis; tetrahydrofolate biosynthesis; 7,8-dihydrofolate from 2-amino-4-hydroxy-6-hydroxymethyl-7,8-dihydropteridine diphosphate and 4-aminobenzoate: step 2/2.</text>
</comment>
<sequence length="426" mass="45974">MQTHLPSTLDAWLARIEACHPAEIELGLERIKCVADRLGIDLSTSRKVLIGGTNGKGSTVTMLDFVLRVGGYTTGVYTSPHFLRYNERVCINGEEVQDSVLCEQFEKIEQARGEIELTYFEYGTLAALLCFADAKPDVLLLEIGLGGRLDAVNIVDCDIAVITSVALDHTDWLGNDREQIGREKAGIARSGKPVVCGDAEPPLSVIELCEDIGAPLWVRGRDYQLNDEGGSWGWTGRNMDQTPVSYASLSKPTLPLVNAATVVQVIELLELGIDRSQICKGLETARMTGRMQRLALPEGGCILDVAHNPEAASYMANWLSQNSVAGRTLMVVGMLADKDIEAVIEQLSRAVDRWYPASLGGARGASAKRLANSIRTLKGEVADEYGAVSAALKAARAEMGPNDRLVVAGSFVTVSEVLAELDQSGR</sequence>
<proteinExistence type="inferred from homology"/>
<evidence type="ECO:0000256" key="1">
    <source>
        <dbReference type="ARBA" id="ARBA00002714"/>
    </source>
</evidence>
<evidence type="ECO:0000256" key="12">
    <source>
        <dbReference type="ARBA" id="ARBA00022842"/>
    </source>
</evidence>
<dbReference type="GO" id="GO:0046654">
    <property type="term" value="P:tetrahydrofolate biosynthetic process"/>
    <property type="evidence" value="ECO:0007669"/>
    <property type="project" value="UniProtKB-UniPathway"/>
</dbReference>
<keyword evidence="9" id="KW-0479">Metal-binding</keyword>
<name>A0A081FZ76_9GAMM</name>
<comment type="catalytic activity">
    <reaction evidence="19">
        <text>(6R)-5,10-methylenetetrahydrofolyl-(gamma-L-Glu)(n) + L-glutamate + ATP = (6R)-5,10-methylenetetrahydrofolyl-(gamma-L-Glu)(n+1) + ADP + phosphate + H(+)</text>
        <dbReference type="Rhea" id="RHEA:51912"/>
        <dbReference type="Rhea" id="RHEA-COMP:13257"/>
        <dbReference type="Rhea" id="RHEA-COMP:13258"/>
        <dbReference type="ChEBI" id="CHEBI:15378"/>
        <dbReference type="ChEBI" id="CHEBI:29985"/>
        <dbReference type="ChEBI" id="CHEBI:30616"/>
        <dbReference type="ChEBI" id="CHEBI:43474"/>
        <dbReference type="ChEBI" id="CHEBI:136572"/>
        <dbReference type="ChEBI" id="CHEBI:456216"/>
        <dbReference type="EC" id="6.3.2.17"/>
    </reaction>
</comment>
<dbReference type="OrthoDB" id="9809356at2"/>
<evidence type="ECO:0000259" key="23">
    <source>
        <dbReference type="Pfam" id="PF08245"/>
    </source>
</evidence>
<evidence type="ECO:0000256" key="16">
    <source>
        <dbReference type="ARBA" id="ARBA00032510"/>
    </source>
</evidence>
<dbReference type="eggNOG" id="COG0285">
    <property type="taxonomic scope" value="Bacteria"/>
</dbReference>
<evidence type="ECO:0000256" key="15">
    <source>
        <dbReference type="ARBA" id="ARBA00030592"/>
    </source>
</evidence>
<reference evidence="24 25" key="1">
    <citation type="submission" date="2014-04" db="EMBL/GenBank/DDBJ databases">
        <title>Marinobacterium kochiensis sp. nov., isolated from sediment sample collected from Kochi backwaters in Kerala, India.</title>
        <authorList>
            <person name="Singh A."/>
            <person name="Pinnaka A.K."/>
        </authorList>
    </citation>
    <scope>NUCLEOTIDE SEQUENCE [LARGE SCALE GENOMIC DNA]</scope>
    <source>
        <strain evidence="24 25">AK27</strain>
    </source>
</reference>